<keyword evidence="2" id="KW-0067">ATP-binding</keyword>
<evidence type="ECO:0000313" key="5">
    <source>
        <dbReference type="EnsemblPlants" id="ONIVA06G16140.1"/>
    </source>
</evidence>
<dbReference type="InterPro" id="IPR045274">
    <property type="entry name" value="WAK-like"/>
</dbReference>
<dbReference type="SUPFAM" id="SSF56112">
    <property type="entry name" value="Protein kinase-like (PK-like)"/>
    <property type="match status" value="1"/>
</dbReference>
<dbReference type="PROSITE" id="PS50011">
    <property type="entry name" value="PROTEIN_KINASE_DOM"/>
    <property type="match status" value="1"/>
</dbReference>
<dbReference type="Proteomes" id="UP000006591">
    <property type="component" value="Chromosome 6"/>
</dbReference>
<organism evidence="5">
    <name type="scientific">Oryza nivara</name>
    <name type="common">Indian wild rice</name>
    <name type="synonym">Oryza sativa f. spontanea</name>
    <dbReference type="NCBI Taxonomy" id="4536"/>
    <lineage>
        <taxon>Eukaryota</taxon>
        <taxon>Viridiplantae</taxon>
        <taxon>Streptophyta</taxon>
        <taxon>Embryophyta</taxon>
        <taxon>Tracheophyta</taxon>
        <taxon>Spermatophyta</taxon>
        <taxon>Magnoliopsida</taxon>
        <taxon>Liliopsida</taxon>
        <taxon>Poales</taxon>
        <taxon>Poaceae</taxon>
        <taxon>BOP clade</taxon>
        <taxon>Oryzoideae</taxon>
        <taxon>Oryzeae</taxon>
        <taxon>Oryzinae</taxon>
        <taxon>Oryza</taxon>
    </lineage>
</organism>
<evidence type="ECO:0000259" key="4">
    <source>
        <dbReference type="PROSITE" id="PS50011"/>
    </source>
</evidence>
<reference evidence="5" key="2">
    <citation type="submission" date="2018-04" db="EMBL/GenBank/DDBJ databases">
        <title>OnivRS2 (Oryza nivara Reference Sequence Version 2).</title>
        <authorList>
            <person name="Zhang J."/>
            <person name="Kudrna D."/>
            <person name="Lee S."/>
            <person name="Talag J."/>
            <person name="Rajasekar S."/>
            <person name="Welchert J."/>
            <person name="Hsing Y.-I."/>
            <person name="Wing R.A."/>
        </authorList>
    </citation>
    <scope>NUCLEOTIDE SEQUENCE [LARGE SCALE GENOMIC DNA]</scope>
    <source>
        <strain evidence="5">SL10</strain>
    </source>
</reference>
<evidence type="ECO:0000313" key="6">
    <source>
        <dbReference type="Proteomes" id="UP000006591"/>
    </source>
</evidence>
<dbReference type="PANTHER" id="PTHR27005">
    <property type="entry name" value="WALL-ASSOCIATED RECEPTOR KINASE-LIKE 21"/>
    <property type="match status" value="1"/>
</dbReference>
<dbReference type="EnsemblPlants" id="ONIVA06G16140.1">
    <property type="protein sequence ID" value="ONIVA06G16140.1"/>
    <property type="gene ID" value="ONIVA06G16140"/>
</dbReference>
<dbReference type="OMA" id="NESMQAF"/>
<accession>A0A0E0HQB5</accession>
<dbReference type="STRING" id="4536.A0A0E0HQB5"/>
<keyword evidence="1" id="KW-0547">Nucleotide-binding</keyword>
<dbReference type="GO" id="GO:0007166">
    <property type="term" value="P:cell surface receptor signaling pathway"/>
    <property type="evidence" value="ECO:0007669"/>
    <property type="project" value="InterPro"/>
</dbReference>
<protein>
    <recommendedName>
        <fullName evidence="4">Protein kinase domain-containing protein</fullName>
    </recommendedName>
</protein>
<dbReference type="InterPro" id="IPR011009">
    <property type="entry name" value="Kinase-like_dom_sf"/>
</dbReference>
<evidence type="ECO:0000256" key="3">
    <source>
        <dbReference type="SAM" id="MobiDB-lite"/>
    </source>
</evidence>
<dbReference type="FunFam" id="1.10.510.10:FF:000084">
    <property type="entry name" value="Wall-associated receptor kinase 2"/>
    <property type="match status" value="1"/>
</dbReference>
<feature type="compositionally biased region" description="Pro residues" evidence="3">
    <location>
        <begin position="1"/>
        <end position="11"/>
    </location>
</feature>
<keyword evidence="6" id="KW-1185">Reference proteome</keyword>
<feature type="region of interest" description="Disordered" evidence="3">
    <location>
        <begin position="1"/>
        <end position="80"/>
    </location>
</feature>
<dbReference type="AlphaFoldDB" id="A0A0E0HQB5"/>
<reference evidence="5" key="1">
    <citation type="submission" date="2015-04" db="UniProtKB">
        <authorList>
            <consortium name="EnsemblPlants"/>
        </authorList>
    </citation>
    <scope>IDENTIFICATION</scope>
    <source>
        <strain evidence="5">SL10</strain>
    </source>
</reference>
<name>A0A0E0HQB5_ORYNI</name>
<feature type="domain" description="Protein kinase" evidence="4">
    <location>
        <begin position="1"/>
        <end position="295"/>
    </location>
</feature>
<dbReference type="Gramene" id="ONIVA06G16140.1">
    <property type="protein sequence ID" value="ONIVA06G16140.1"/>
    <property type="gene ID" value="ONIVA06G16140"/>
</dbReference>
<dbReference type="GO" id="GO:0004674">
    <property type="term" value="F:protein serine/threonine kinase activity"/>
    <property type="evidence" value="ECO:0007669"/>
    <property type="project" value="TreeGrafter"/>
</dbReference>
<dbReference type="PANTHER" id="PTHR27005:SF283">
    <property type="entry name" value="OS02G0633066 PROTEIN"/>
    <property type="match status" value="1"/>
</dbReference>
<dbReference type="PROSITE" id="PS00108">
    <property type="entry name" value="PROTEIN_KINASE_ST"/>
    <property type="match status" value="1"/>
</dbReference>
<dbReference type="GO" id="GO:0005886">
    <property type="term" value="C:plasma membrane"/>
    <property type="evidence" value="ECO:0007669"/>
    <property type="project" value="TreeGrafter"/>
</dbReference>
<dbReference type="SMART" id="SM00220">
    <property type="entry name" value="S_TKc"/>
    <property type="match status" value="1"/>
</dbReference>
<dbReference type="InterPro" id="IPR008271">
    <property type="entry name" value="Ser/Thr_kinase_AS"/>
</dbReference>
<dbReference type="InterPro" id="IPR000719">
    <property type="entry name" value="Prot_kinase_dom"/>
</dbReference>
<proteinExistence type="predicted"/>
<feature type="compositionally biased region" description="Basic and acidic residues" evidence="3">
    <location>
        <begin position="50"/>
        <end position="60"/>
    </location>
</feature>
<sequence length="359" mass="38801">MRPLSFPPPPFISSLPAAGKGDDDGFLLFSPTPSLPPPPSRRGGGLGQWERAEEGCDSGDRSGGGEASGGGSDGGEARRPSPARIRLWRIRWWGCATAADPVVKRHGGNGFNSPSRVSTVMYRITVEAAGALAYLHSAAAIPIFHRDVKSSNILLDDSFTTKVSDFGASRSVSLDETYVVTIVQGTFGYLDPDYYHTGQLTEKSAVYSFGVILVELLTRKKPIFINDVGAKQSLSHYFVEGLQEGSLIEIMDPQVVEEANKEEINDIASLTEVCLKPRGGDRPTMKEVEMRLQFLRTKRLKKSQVTAGIDGEIKDLICPNASKSHAQNSSVGASDLTSEGISSCYSLEQEFSSSINIPR</sequence>
<dbReference type="eggNOG" id="ENOG502SJK0">
    <property type="taxonomic scope" value="Eukaryota"/>
</dbReference>
<evidence type="ECO:0000256" key="1">
    <source>
        <dbReference type="ARBA" id="ARBA00022741"/>
    </source>
</evidence>
<dbReference type="Gene3D" id="1.10.510.10">
    <property type="entry name" value="Transferase(Phosphotransferase) domain 1"/>
    <property type="match status" value="1"/>
</dbReference>
<feature type="compositionally biased region" description="Gly residues" evidence="3">
    <location>
        <begin position="61"/>
        <end position="74"/>
    </location>
</feature>
<dbReference type="HOGENOM" id="CLU_772488_0_0_1"/>
<dbReference type="GO" id="GO:0005524">
    <property type="term" value="F:ATP binding"/>
    <property type="evidence" value="ECO:0007669"/>
    <property type="project" value="UniProtKB-KW"/>
</dbReference>
<evidence type="ECO:0000256" key="2">
    <source>
        <dbReference type="ARBA" id="ARBA00022840"/>
    </source>
</evidence>
<dbReference type="Pfam" id="PF00069">
    <property type="entry name" value="Pkinase"/>
    <property type="match status" value="1"/>
</dbReference>